<accession>A0ABX1VJT3</accession>
<evidence type="ECO:0000313" key="3">
    <source>
        <dbReference type="Proteomes" id="UP000609651"/>
    </source>
</evidence>
<feature type="compositionally biased region" description="Low complexity" evidence="1">
    <location>
        <begin position="312"/>
        <end position="324"/>
    </location>
</feature>
<evidence type="ECO:0000256" key="1">
    <source>
        <dbReference type="SAM" id="MobiDB-lite"/>
    </source>
</evidence>
<sequence>MVERTEAAAQADRHRHADAGRDLDGEIRLGEIDQRFEQADSRDERRVRGRFEPWADRIQQAESAGQLPRGTAAEYRRRLERFIAQRRKIREAAHAKAVKRERGRQTTERIDVIQGREDDAVKRGDFADARRHAEERGGELLKAAREASGNGDFKRARELSEGYAAVGREIQGYHDKAKAAAVAEKAELIGHREELARIKAEALGLKDAADGLRIIEDADVVAARELRAELTAAAEALRRLGAGEIAVPDGKGLFPADRDPLTAPKPGRRGLPDARPWDGRLDPVAPRVAAPIPNPGKPGNIPQAGKGANGPSTTVTNTTTDNSVRVGRVVVNPDTKLGDLGKSKAAAIRMGRG</sequence>
<feature type="region of interest" description="Disordered" evidence="1">
    <location>
        <begin position="251"/>
        <end position="324"/>
    </location>
</feature>
<gene>
    <name evidence="2" type="ORF">LzC2_41050</name>
</gene>
<dbReference type="Proteomes" id="UP000609651">
    <property type="component" value="Unassembled WGS sequence"/>
</dbReference>
<feature type="compositionally biased region" description="Basic and acidic residues" evidence="1">
    <location>
        <begin position="270"/>
        <end position="281"/>
    </location>
</feature>
<feature type="region of interest" description="Disordered" evidence="1">
    <location>
        <begin position="1"/>
        <end position="22"/>
    </location>
</feature>
<dbReference type="EMBL" id="WTPX01000254">
    <property type="protein sequence ID" value="NNJ27994.1"/>
    <property type="molecule type" value="Genomic_DNA"/>
</dbReference>
<name>A0ABX1VJT3_9PLAN</name>
<reference evidence="2 3" key="1">
    <citation type="journal article" date="2020" name="Syst. Appl. Microbiol.">
        <title>Alienimonas chondri sp. nov., a novel planctomycete isolated from the biofilm of the red alga Chondrus crispus.</title>
        <authorList>
            <person name="Vitorino I."/>
            <person name="Albuquerque L."/>
            <person name="Wiegand S."/>
            <person name="Kallscheuer N."/>
            <person name="da Costa M.S."/>
            <person name="Lobo-da-Cunha A."/>
            <person name="Jogler C."/>
            <person name="Lage O.M."/>
        </authorList>
    </citation>
    <scope>NUCLEOTIDE SEQUENCE [LARGE SCALE GENOMIC DNA]</scope>
    <source>
        <strain evidence="2 3">LzC2</strain>
    </source>
</reference>
<protein>
    <submittedName>
        <fullName evidence="2">Uncharacterized protein</fullName>
    </submittedName>
</protein>
<comment type="caution">
    <text evidence="2">The sequence shown here is derived from an EMBL/GenBank/DDBJ whole genome shotgun (WGS) entry which is preliminary data.</text>
</comment>
<proteinExistence type="predicted"/>
<organism evidence="2 3">
    <name type="scientific">Alienimonas chondri</name>
    <dbReference type="NCBI Taxonomy" id="2681879"/>
    <lineage>
        <taxon>Bacteria</taxon>
        <taxon>Pseudomonadati</taxon>
        <taxon>Planctomycetota</taxon>
        <taxon>Planctomycetia</taxon>
        <taxon>Planctomycetales</taxon>
        <taxon>Planctomycetaceae</taxon>
        <taxon>Alienimonas</taxon>
    </lineage>
</organism>
<keyword evidence="3" id="KW-1185">Reference proteome</keyword>
<evidence type="ECO:0000313" key="2">
    <source>
        <dbReference type="EMBL" id="NNJ27994.1"/>
    </source>
</evidence>